<sequence>MGLFSFCFAGGGFVMIGIWEALFSSYLHLNSSSFVSPPRSSSNQQTTRRKNRRPDSMFINVRYVSVGFLSLFFILDSVISSADALNIKDQVGFTLQLDIFAISSLFLLYSVAGLLSNSTSFLPIPASLLNLIGLFGFGQELVFFYVQRKDPNGIENRYFDMLLVPIMICILSTLLEMGLPKSNLPGLGRGFGLILHGTWFIQMGFSFYTDIMVHGCALHETSSGNFTVKCKGHMDSHRGKAIATLQFNCHLALLVILIVGVYSFIGNKFGFPGGDYSNYKPLNAELHELGNQTQFTLDSDDEESILEENVAQQKTNSSIVPVSSEVNGFGNH</sequence>
<reference evidence="7" key="1">
    <citation type="submission" date="2022-04" db="EMBL/GenBank/DDBJ databases">
        <title>A functionally conserved STORR gene fusion in Papaver species that diverged 16.8 million years ago.</title>
        <authorList>
            <person name="Catania T."/>
        </authorList>
    </citation>
    <scope>NUCLEOTIDE SEQUENCE</scope>
    <source>
        <strain evidence="7">S-188037</strain>
    </source>
</reference>
<evidence type="ECO:0000256" key="5">
    <source>
        <dbReference type="ARBA" id="ARBA00023136"/>
    </source>
</evidence>
<name>A0AAD4TNI8_9MAGN</name>
<evidence type="ECO:0000313" key="8">
    <source>
        <dbReference type="Proteomes" id="UP001202328"/>
    </source>
</evidence>
<organism evidence="7 8">
    <name type="scientific">Papaver atlanticum</name>
    <dbReference type="NCBI Taxonomy" id="357466"/>
    <lineage>
        <taxon>Eukaryota</taxon>
        <taxon>Viridiplantae</taxon>
        <taxon>Streptophyta</taxon>
        <taxon>Embryophyta</taxon>
        <taxon>Tracheophyta</taxon>
        <taxon>Spermatophyta</taxon>
        <taxon>Magnoliopsida</taxon>
        <taxon>Ranunculales</taxon>
        <taxon>Papaveraceae</taxon>
        <taxon>Papaveroideae</taxon>
        <taxon>Papaver</taxon>
    </lineage>
</organism>
<keyword evidence="5 6" id="KW-0472">Membrane</keyword>
<dbReference type="GO" id="GO:0016020">
    <property type="term" value="C:membrane"/>
    <property type="evidence" value="ECO:0007669"/>
    <property type="project" value="UniProtKB-SubCell"/>
</dbReference>
<dbReference type="EMBL" id="JAJJMB010000061">
    <property type="protein sequence ID" value="KAI3963365.1"/>
    <property type="molecule type" value="Genomic_DNA"/>
</dbReference>
<feature type="transmembrane region" description="Helical" evidence="6">
    <location>
        <begin position="124"/>
        <end position="146"/>
    </location>
</feature>
<feature type="transmembrane region" description="Helical" evidence="6">
    <location>
        <begin position="61"/>
        <end position="79"/>
    </location>
</feature>
<dbReference type="AlphaFoldDB" id="A0AAD4TNI8"/>
<accession>A0AAD4TNI8</accession>
<feature type="transmembrane region" description="Helical" evidence="6">
    <location>
        <begin position="91"/>
        <end position="112"/>
    </location>
</feature>
<feature type="transmembrane region" description="Helical" evidence="6">
    <location>
        <begin position="7"/>
        <end position="29"/>
    </location>
</feature>
<comment type="similarity">
    <text evidence="2">Belongs to the TMEM45 family.</text>
</comment>
<evidence type="ECO:0000256" key="3">
    <source>
        <dbReference type="ARBA" id="ARBA00022692"/>
    </source>
</evidence>
<dbReference type="InterPro" id="IPR006904">
    <property type="entry name" value="DUF716"/>
</dbReference>
<dbReference type="PANTHER" id="PTHR46285">
    <property type="entry name" value="PROTEINASE INHIBITOR I4, SERPIN (DUF716)-RELATED"/>
    <property type="match status" value="1"/>
</dbReference>
<feature type="transmembrane region" description="Helical" evidence="6">
    <location>
        <begin position="158"/>
        <end position="175"/>
    </location>
</feature>
<feature type="transmembrane region" description="Helical" evidence="6">
    <location>
        <begin position="241"/>
        <end position="265"/>
    </location>
</feature>
<evidence type="ECO:0000256" key="1">
    <source>
        <dbReference type="ARBA" id="ARBA00004141"/>
    </source>
</evidence>
<gene>
    <name evidence="7" type="ORF">MKW98_022787</name>
</gene>
<keyword evidence="4 6" id="KW-1133">Transmembrane helix</keyword>
<protein>
    <submittedName>
        <fullName evidence="7">Uncharacterized protein</fullName>
    </submittedName>
</protein>
<evidence type="ECO:0000256" key="2">
    <source>
        <dbReference type="ARBA" id="ARBA00006948"/>
    </source>
</evidence>
<evidence type="ECO:0000313" key="7">
    <source>
        <dbReference type="EMBL" id="KAI3963365.1"/>
    </source>
</evidence>
<keyword evidence="8" id="KW-1185">Reference proteome</keyword>
<dbReference type="PANTHER" id="PTHR46285:SF7">
    <property type="entry name" value="OS06G0238900 PROTEIN"/>
    <property type="match status" value="1"/>
</dbReference>
<dbReference type="Pfam" id="PF04819">
    <property type="entry name" value="DUF716"/>
    <property type="match status" value="1"/>
</dbReference>
<dbReference type="Proteomes" id="UP001202328">
    <property type="component" value="Unassembled WGS sequence"/>
</dbReference>
<keyword evidence="3 6" id="KW-0812">Transmembrane</keyword>
<evidence type="ECO:0000256" key="4">
    <source>
        <dbReference type="ARBA" id="ARBA00022989"/>
    </source>
</evidence>
<evidence type="ECO:0000256" key="6">
    <source>
        <dbReference type="SAM" id="Phobius"/>
    </source>
</evidence>
<feature type="transmembrane region" description="Helical" evidence="6">
    <location>
        <begin position="187"/>
        <end position="208"/>
    </location>
</feature>
<comment type="caution">
    <text evidence="7">The sequence shown here is derived from an EMBL/GenBank/DDBJ whole genome shotgun (WGS) entry which is preliminary data.</text>
</comment>
<comment type="subcellular location">
    <subcellularLocation>
        <location evidence="1">Membrane</location>
        <topology evidence="1">Multi-pass membrane protein</topology>
    </subcellularLocation>
</comment>
<proteinExistence type="inferred from homology"/>